<dbReference type="GO" id="GO:0034045">
    <property type="term" value="C:phagophore assembly site membrane"/>
    <property type="evidence" value="ECO:0007669"/>
    <property type="project" value="TreeGrafter"/>
</dbReference>
<keyword evidence="7 9" id="KW-0067">ATP-binding</keyword>
<dbReference type="InterPro" id="IPR008271">
    <property type="entry name" value="Ser/Thr_kinase_AS"/>
</dbReference>
<keyword evidence="8" id="KW-0072">Autophagy</keyword>
<feature type="region of interest" description="Disordered" evidence="10">
    <location>
        <begin position="279"/>
        <end position="305"/>
    </location>
</feature>
<evidence type="ECO:0000256" key="2">
    <source>
        <dbReference type="ARBA" id="ARBA00022527"/>
    </source>
</evidence>
<dbReference type="GO" id="GO:0048671">
    <property type="term" value="P:negative regulation of collateral sprouting"/>
    <property type="evidence" value="ECO:0007669"/>
    <property type="project" value="TreeGrafter"/>
</dbReference>
<feature type="region of interest" description="Disordered" evidence="10">
    <location>
        <begin position="318"/>
        <end position="354"/>
    </location>
</feature>
<dbReference type="InterPro" id="IPR011009">
    <property type="entry name" value="Kinase-like_dom_sf"/>
</dbReference>
<dbReference type="InterPro" id="IPR045269">
    <property type="entry name" value="Atg1-like"/>
</dbReference>
<evidence type="ECO:0000256" key="8">
    <source>
        <dbReference type="ARBA" id="ARBA00023006"/>
    </source>
</evidence>
<sequence length="851" mass="93681">METVGDFEYSRKDLVGHGAFAVVFKGRHRKKTDWEVAIKSINKKNLSKSQILLGKEIKILKPADGVALFLFSPQYCNGGDLADYLQAKGTLREDTLRVFLQQIAAAMRILNSKGIIHRDLKPQNILLSYTGRKRSSINSIRVKIADFGFARYLQSNMMAATLCGSPMYMAPEVIMSQNYDAKADLWSIGTVIYQCLVGKPPFQANSPQDLRMFYEKNKSLLPIIPRETSPPLGDLLLGLLQRNQKDRMDFDAFFSHPFLDPASAIKKYMQMLPEDCLSSPPMGPPNYLQLSKESGGSTSSKNSSCDTDDFVLVPHLSTESCESANSPPPFPPSRQPQTTGQTPVVSPRAETTPIPVPTQVRNYQRIKQNLSSSPTTTLYGSPRLFLYFVLLEAIKKMLLCPIGSPVPSSQLLGARLQSAPTLTEVYQTRQKLHKQLSDPIQPTTSNYPPSHSPQLGRPGNLGTSPTKHLGSSPRSSDWLMKSPLPTIIGSPTKVTALCPLKCLRHPVILNILVPRNSTLTTESCSTNVVEVRVFLNKQQIIMNNDPYLQCVSHRSATPSVGSNSSAGSLCSTSGRVYVGSPPGMAIGASPPGSAGAEAGPSSLRYVPYGTSPPSLDGFITFEAPELPEETLMEREHTDTLMHLRMMLSFTDCVLEIAALRAGGADLGQSAASLYPPQESVVVDQISQLSKEWGQVEQLVLYMKAAQLLASSLHLAKAQIKSAKLNPSSAVKQVVKSLNERYKSCISLCRRLTDKLNHFFSDKQRFVDEINSVTAEKLIYNHAVEMVQSAALDEMFQQTEDIAYRYNKAAMLLEGLSKILQDPADIQNVAKYKASVDRRISALCYCTVTLYE</sequence>
<evidence type="ECO:0000313" key="13">
    <source>
        <dbReference type="Proteomes" id="UP000265140"/>
    </source>
</evidence>
<dbReference type="InterPro" id="IPR017441">
    <property type="entry name" value="Protein_kinase_ATP_BS"/>
</dbReference>
<dbReference type="EC" id="2.7.11.1" evidence="1"/>
<dbReference type="GO" id="GO:0048675">
    <property type="term" value="P:axon extension"/>
    <property type="evidence" value="ECO:0007669"/>
    <property type="project" value="TreeGrafter"/>
</dbReference>
<dbReference type="SMART" id="SM00220">
    <property type="entry name" value="S_TKc"/>
    <property type="match status" value="1"/>
</dbReference>
<dbReference type="PANTHER" id="PTHR24348">
    <property type="entry name" value="SERINE/THREONINE-PROTEIN KINASE UNC-51-RELATED"/>
    <property type="match status" value="1"/>
</dbReference>
<dbReference type="PROSITE" id="PS00108">
    <property type="entry name" value="PROTEIN_KINASE_ST"/>
    <property type="match status" value="1"/>
</dbReference>
<keyword evidence="6" id="KW-0418">Kinase</keyword>
<evidence type="ECO:0000256" key="3">
    <source>
        <dbReference type="ARBA" id="ARBA00022553"/>
    </source>
</evidence>
<dbReference type="GeneTree" id="ENSGT00940000157588"/>
<dbReference type="FunFam" id="1.10.510.10:FF:000128">
    <property type="entry name" value="serine/threonine-protein kinase ULK2 isoform X2"/>
    <property type="match status" value="1"/>
</dbReference>
<proteinExistence type="predicted"/>
<dbReference type="GO" id="GO:0000045">
    <property type="term" value="P:autophagosome assembly"/>
    <property type="evidence" value="ECO:0007669"/>
    <property type="project" value="TreeGrafter"/>
</dbReference>
<dbReference type="GO" id="GO:0034727">
    <property type="term" value="P:piecemeal microautophagy of the nucleus"/>
    <property type="evidence" value="ECO:0007669"/>
    <property type="project" value="TreeGrafter"/>
</dbReference>
<dbReference type="PROSITE" id="PS50011">
    <property type="entry name" value="PROTEIN_KINASE_DOM"/>
    <property type="match status" value="1"/>
</dbReference>
<evidence type="ECO:0000256" key="9">
    <source>
        <dbReference type="PROSITE-ProRule" id="PRU10141"/>
    </source>
</evidence>
<dbReference type="GO" id="GO:0005524">
    <property type="term" value="F:ATP binding"/>
    <property type="evidence" value="ECO:0007669"/>
    <property type="project" value="UniProtKB-UniRule"/>
</dbReference>
<dbReference type="Pfam" id="PF21127">
    <property type="entry name" value="ATG1-like_MIT2"/>
    <property type="match status" value="1"/>
</dbReference>
<dbReference type="Gene3D" id="1.10.510.10">
    <property type="entry name" value="Transferase(Phosphotransferase) domain 1"/>
    <property type="match status" value="1"/>
</dbReference>
<feature type="domain" description="Protein kinase" evidence="11">
    <location>
        <begin position="9"/>
        <end position="259"/>
    </location>
</feature>
<dbReference type="InterPro" id="IPR048941">
    <property type="entry name" value="ATG1-like_MIT2"/>
</dbReference>
<organism evidence="12 13">
    <name type="scientific">Esox lucius</name>
    <name type="common">Northern pike</name>
    <dbReference type="NCBI Taxonomy" id="8010"/>
    <lineage>
        <taxon>Eukaryota</taxon>
        <taxon>Metazoa</taxon>
        <taxon>Chordata</taxon>
        <taxon>Craniata</taxon>
        <taxon>Vertebrata</taxon>
        <taxon>Euteleostomi</taxon>
        <taxon>Actinopterygii</taxon>
        <taxon>Neopterygii</taxon>
        <taxon>Teleostei</taxon>
        <taxon>Protacanthopterygii</taxon>
        <taxon>Esociformes</taxon>
        <taxon>Esocidae</taxon>
        <taxon>Esox</taxon>
    </lineage>
</organism>
<dbReference type="FunFam" id="3.30.200.20:FF:000149">
    <property type="entry name" value="serine/threonine-protein kinase unc-51 isoform X1"/>
    <property type="match status" value="1"/>
</dbReference>
<dbReference type="Proteomes" id="UP000265140">
    <property type="component" value="Chromosome 1"/>
</dbReference>
<feature type="compositionally biased region" description="Polar residues" evidence="10">
    <location>
        <begin position="438"/>
        <end position="453"/>
    </location>
</feature>
<dbReference type="GO" id="GO:0005776">
    <property type="term" value="C:autophagosome"/>
    <property type="evidence" value="ECO:0007669"/>
    <property type="project" value="TreeGrafter"/>
</dbReference>
<gene>
    <name evidence="12" type="primary">ULK2</name>
</gene>
<keyword evidence="2" id="KW-0723">Serine/threonine-protein kinase</keyword>
<dbReference type="GO" id="GO:0005829">
    <property type="term" value="C:cytosol"/>
    <property type="evidence" value="ECO:0007669"/>
    <property type="project" value="TreeGrafter"/>
</dbReference>
<keyword evidence="13" id="KW-1185">Reference proteome</keyword>
<dbReference type="GO" id="GO:0042594">
    <property type="term" value="P:response to starvation"/>
    <property type="evidence" value="ECO:0007669"/>
    <property type="project" value="TreeGrafter"/>
</dbReference>
<dbReference type="Ensembl" id="ENSELUT00000111706.1">
    <property type="protein sequence ID" value="ENSELUP00000094521.1"/>
    <property type="gene ID" value="ENSELUG00000017192.3"/>
</dbReference>
<dbReference type="AlphaFoldDB" id="A0AAY5L0K2"/>
<dbReference type="SUPFAM" id="SSF56112">
    <property type="entry name" value="Protein kinase-like (PK-like)"/>
    <property type="match status" value="1"/>
</dbReference>
<keyword evidence="3" id="KW-0597">Phosphoprotein</keyword>
<dbReference type="InterPro" id="IPR022708">
    <property type="entry name" value="Atg1-like_tMIT"/>
</dbReference>
<evidence type="ECO:0000256" key="4">
    <source>
        <dbReference type="ARBA" id="ARBA00022679"/>
    </source>
</evidence>
<dbReference type="Gene3D" id="3.30.200.20">
    <property type="entry name" value="Phosphorylase Kinase, domain 1"/>
    <property type="match status" value="1"/>
</dbReference>
<dbReference type="Pfam" id="PF12063">
    <property type="entry name" value="ATG1-like_MIT1"/>
    <property type="match status" value="1"/>
</dbReference>
<dbReference type="Pfam" id="PF00069">
    <property type="entry name" value="Pkinase"/>
    <property type="match status" value="1"/>
</dbReference>
<evidence type="ECO:0000256" key="6">
    <source>
        <dbReference type="ARBA" id="ARBA00022777"/>
    </source>
</evidence>
<reference evidence="12" key="3">
    <citation type="submission" date="2025-09" db="UniProtKB">
        <authorList>
            <consortium name="Ensembl"/>
        </authorList>
    </citation>
    <scope>IDENTIFICATION</scope>
</reference>
<evidence type="ECO:0000256" key="10">
    <source>
        <dbReference type="SAM" id="MobiDB-lite"/>
    </source>
</evidence>
<dbReference type="InterPro" id="IPR000719">
    <property type="entry name" value="Prot_kinase_dom"/>
</dbReference>
<evidence type="ECO:0000256" key="5">
    <source>
        <dbReference type="ARBA" id="ARBA00022741"/>
    </source>
</evidence>
<feature type="region of interest" description="Disordered" evidence="10">
    <location>
        <begin position="430"/>
        <end position="478"/>
    </location>
</feature>
<dbReference type="GO" id="GO:0000422">
    <property type="term" value="P:autophagy of mitochondrion"/>
    <property type="evidence" value="ECO:0007669"/>
    <property type="project" value="TreeGrafter"/>
</dbReference>
<accession>A0AAY5L0K2</accession>
<name>A0AAY5L0K2_ESOLU</name>
<reference evidence="12 13" key="1">
    <citation type="submission" date="2020-02" db="EMBL/GenBank/DDBJ databases">
        <title>Esox lucius (northern pike) genome, fEsoLuc1, primary haplotype.</title>
        <authorList>
            <person name="Myers G."/>
            <person name="Karagic N."/>
            <person name="Meyer A."/>
            <person name="Pippel M."/>
            <person name="Reichard M."/>
            <person name="Winkler S."/>
            <person name="Tracey A."/>
            <person name="Sims Y."/>
            <person name="Howe K."/>
            <person name="Rhie A."/>
            <person name="Formenti G."/>
            <person name="Durbin R."/>
            <person name="Fedrigo O."/>
            <person name="Jarvis E.D."/>
        </authorList>
    </citation>
    <scope>NUCLEOTIDE SEQUENCE [LARGE SCALE GENOMIC DNA]</scope>
</reference>
<evidence type="ECO:0000256" key="1">
    <source>
        <dbReference type="ARBA" id="ARBA00012513"/>
    </source>
</evidence>
<evidence type="ECO:0000313" key="12">
    <source>
        <dbReference type="Ensembl" id="ENSELUP00000094521.1"/>
    </source>
</evidence>
<dbReference type="PANTHER" id="PTHR24348:SF18">
    <property type="entry name" value="SERINE_THREONINE-PROTEIN KINASE ULK2"/>
    <property type="match status" value="1"/>
</dbReference>
<dbReference type="PROSITE" id="PS00107">
    <property type="entry name" value="PROTEIN_KINASE_ATP"/>
    <property type="match status" value="1"/>
</dbReference>
<keyword evidence="4" id="KW-0808">Transferase</keyword>
<protein>
    <recommendedName>
        <fullName evidence="1">non-specific serine/threonine protein kinase</fullName>
        <ecNumber evidence="1">2.7.11.1</ecNumber>
    </recommendedName>
</protein>
<feature type="compositionally biased region" description="Low complexity" evidence="10">
    <location>
        <begin position="291"/>
        <end position="304"/>
    </location>
</feature>
<reference evidence="12" key="2">
    <citation type="submission" date="2025-08" db="UniProtKB">
        <authorList>
            <consortium name="Ensembl"/>
        </authorList>
    </citation>
    <scope>IDENTIFICATION</scope>
</reference>
<dbReference type="GO" id="GO:0004674">
    <property type="term" value="F:protein serine/threonine kinase activity"/>
    <property type="evidence" value="ECO:0007669"/>
    <property type="project" value="UniProtKB-KW"/>
</dbReference>
<feature type="binding site" evidence="9">
    <location>
        <position position="39"/>
    </location>
    <ligand>
        <name>ATP</name>
        <dbReference type="ChEBI" id="CHEBI:30616"/>
    </ligand>
</feature>
<evidence type="ECO:0000256" key="7">
    <source>
        <dbReference type="ARBA" id="ARBA00022840"/>
    </source>
</evidence>
<evidence type="ECO:0000259" key="11">
    <source>
        <dbReference type="PROSITE" id="PS50011"/>
    </source>
</evidence>
<keyword evidence="5 9" id="KW-0547">Nucleotide-binding</keyword>
<dbReference type="GO" id="GO:0010508">
    <property type="term" value="P:positive regulation of autophagy"/>
    <property type="evidence" value="ECO:0007669"/>
    <property type="project" value="TreeGrafter"/>
</dbReference>
<dbReference type="GO" id="GO:0061709">
    <property type="term" value="P:reticulophagy"/>
    <property type="evidence" value="ECO:0007669"/>
    <property type="project" value="TreeGrafter"/>
</dbReference>